<organism evidence="5 6">
    <name type="scientific">Methanohalarchaeum thermophilum</name>
    <dbReference type="NCBI Taxonomy" id="1903181"/>
    <lineage>
        <taxon>Archaea</taxon>
        <taxon>Methanobacteriati</taxon>
        <taxon>Methanobacteriota</taxon>
        <taxon>Methanonatronarchaeia</taxon>
        <taxon>Methanonatronarchaeales</taxon>
        <taxon>Methanonatronarchaeaceae</taxon>
        <taxon>Candidatus Methanohalarchaeum</taxon>
    </lineage>
</organism>
<gene>
    <name evidence="5" type="ORF">BTN85_0848</name>
</gene>
<dbReference type="Proteomes" id="UP000185744">
    <property type="component" value="Unassembled WGS sequence"/>
</dbReference>
<dbReference type="PANTHER" id="PTHR35005:SF1">
    <property type="entry name" value="2-AMINO-5-FORMYLAMINO-6-RIBOSYLAMINOPYRIMIDIN-4(3H)-ONE 5'-MONOPHOSPHATE DEFORMYLASE"/>
    <property type="match status" value="1"/>
</dbReference>
<evidence type="ECO:0000256" key="2">
    <source>
        <dbReference type="ARBA" id="ARBA00022723"/>
    </source>
</evidence>
<dbReference type="STRING" id="1903181.BTN85_0848"/>
<dbReference type="AlphaFoldDB" id="A0A1Q6DVJ1"/>
<keyword evidence="2" id="KW-0479">Metal-binding</keyword>
<accession>A0A1Q6DVJ1</accession>
<evidence type="ECO:0000256" key="3">
    <source>
        <dbReference type="ARBA" id="ARBA00022801"/>
    </source>
</evidence>
<name>A0A1Q6DVJ1_METT1</name>
<sequence length="246" mass="27629">MTNNKVKIEEMTSKEIKQQINTGKDTVLILLGSIEQHGPHLPTSTDSQIAEILGKKVAKRINALMAPVIRPGCSDHHRKFKGTISLTYNTLIDIIDDYIDSLVRQGFKEIVIISTHGGNCAPIKTAISSFVKKYDKTKFIVLADLNKHLKIWWNAIKEYGIKEGDLNHAGAAETSILLSEKPSLVNKKEIKKGYTDNIEEEKLFTEDISYYSENGVLGDPTKAKKEIGQKLIEETANYFVKKIKEK</sequence>
<dbReference type="InParanoid" id="A0A1Q6DVJ1"/>
<dbReference type="GO" id="GO:0016811">
    <property type="term" value="F:hydrolase activity, acting on carbon-nitrogen (but not peptide) bonds, in linear amides"/>
    <property type="evidence" value="ECO:0007669"/>
    <property type="project" value="TreeGrafter"/>
</dbReference>
<dbReference type="GO" id="GO:0009231">
    <property type="term" value="P:riboflavin biosynthetic process"/>
    <property type="evidence" value="ECO:0007669"/>
    <property type="project" value="TreeGrafter"/>
</dbReference>
<protein>
    <submittedName>
        <fullName evidence="5">Fe(2+)-dependent formamide hydrolase involved in riboflavin and F420 biosynthesis ArfB</fullName>
    </submittedName>
</protein>
<evidence type="ECO:0000256" key="1">
    <source>
        <dbReference type="ARBA" id="ARBA00001947"/>
    </source>
</evidence>
<dbReference type="Gene3D" id="3.40.50.10310">
    <property type="entry name" value="Creatininase"/>
    <property type="match status" value="1"/>
</dbReference>
<comment type="caution">
    <text evidence="5">The sequence shown here is derived from an EMBL/GenBank/DDBJ whole genome shotgun (WGS) entry which is preliminary data.</text>
</comment>
<dbReference type="InterPro" id="IPR024087">
    <property type="entry name" value="Creatininase-like_sf"/>
</dbReference>
<dbReference type="FunCoup" id="A0A1Q6DVJ1">
    <property type="interactions" value="7"/>
</dbReference>
<evidence type="ECO:0000313" key="5">
    <source>
        <dbReference type="EMBL" id="OKY78358.1"/>
    </source>
</evidence>
<keyword evidence="4" id="KW-0862">Zinc</keyword>
<dbReference type="PANTHER" id="PTHR35005">
    <property type="entry name" value="3-DEHYDRO-SCYLLO-INOSOSE HYDROLASE"/>
    <property type="match status" value="1"/>
</dbReference>
<dbReference type="SUPFAM" id="SSF102215">
    <property type="entry name" value="Creatininase"/>
    <property type="match status" value="1"/>
</dbReference>
<proteinExistence type="predicted"/>
<dbReference type="Pfam" id="PF02633">
    <property type="entry name" value="Creatininase"/>
    <property type="match status" value="1"/>
</dbReference>
<evidence type="ECO:0000313" key="6">
    <source>
        <dbReference type="Proteomes" id="UP000185744"/>
    </source>
</evidence>
<evidence type="ECO:0000256" key="4">
    <source>
        <dbReference type="ARBA" id="ARBA00022833"/>
    </source>
</evidence>
<dbReference type="GO" id="GO:0046872">
    <property type="term" value="F:metal ion binding"/>
    <property type="evidence" value="ECO:0007669"/>
    <property type="project" value="UniProtKB-KW"/>
</dbReference>
<keyword evidence="3 5" id="KW-0378">Hydrolase</keyword>
<dbReference type="EMBL" id="MSDW01000001">
    <property type="protein sequence ID" value="OKY78358.1"/>
    <property type="molecule type" value="Genomic_DNA"/>
</dbReference>
<keyword evidence="6" id="KW-1185">Reference proteome</keyword>
<dbReference type="InterPro" id="IPR003785">
    <property type="entry name" value="Creatininase/forma_Hydrolase"/>
</dbReference>
<comment type="cofactor">
    <cofactor evidence="1">
        <name>Zn(2+)</name>
        <dbReference type="ChEBI" id="CHEBI:29105"/>
    </cofactor>
</comment>
<reference evidence="5" key="1">
    <citation type="submission" date="2016-12" db="EMBL/GenBank/DDBJ databases">
        <title>Discovery of methanogenic haloarchaea.</title>
        <authorList>
            <person name="Sorokin D.Y."/>
            <person name="Makarova K.S."/>
            <person name="Abbas B."/>
            <person name="Ferrer M."/>
            <person name="Golyshin P.N."/>
        </authorList>
    </citation>
    <scope>NUCLEOTIDE SEQUENCE [LARGE SCALE GENOMIC DNA]</scope>
    <source>
        <strain evidence="5">HMET1</strain>
    </source>
</reference>